<protein>
    <submittedName>
        <fullName evidence="2">Uncharacterized protein</fullName>
    </submittedName>
</protein>
<proteinExistence type="predicted"/>
<accession>A0ABP9VV48</accession>
<evidence type="ECO:0000313" key="2">
    <source>
        <dbReference type="EMBL" id="GAA5509008.1"/>
    </source>
</evidence>
<feature type="region of interest" description="Disordered" evidence="1">
    <location>
        <begin position="20"/>
        <end position="62"/>
    </location>
</feature>
<sequence>MPQASLSGRFARWYGIRFDNRTGTPEQGTLEQGTLDQLSNSAKGPVLSPNDSTSTPFASSIE</sequence>
<evidence type="ECO:0000256" key="1">
    <source>
        <dbReference type="SAM" id="MobiDB-lite"/>
    </source>
</evidence>
<dbReference type="EMBL" id="BAABRO010000012">
    <property type="protein sequence ID" value="GAA5509008.1"/>
    <property type="molecule type" value="Genomic_DNA"/>
</dbReference>
<evidence type="ECO:0000313" key="3">
    <source>
        <dbReference type="Proteomes" id="UP001416858"/>
    </source>
</evidence>
<gene>
    <name evidence="2" type="ORF">Rcae01_04477</name>
</gene>
<organism evidence="2 3">
    <name type="scientific">Novipirellula caenicola</name>
    <dbReference type="NCBI Taxonomy" id="1536901"/>
    <lineage>
        <taxon>Bacteria</taxon>
        <taxon>Pseudomonadati</taxon>
        <taxon>Planctomycetota</taxon>
        <taxon>Planctomycetia</taxon>
        <taxon>Pirellulales</taxon>
        <taxon>Pirellulaceae</taxon>
        <taxon>Novipirellula</taxon>
    </lineage>
</organism>
<feature type="compositionally biased region" description="Polar residues" evidence="1">
    <location>
        <begin position="21"/>
        <end position="42"/>
    </location>
</feature>
<keyword evidence="3" id="KW-1185">Reference proteome</keyword>
<comment type="caution">
    <text evidence="2">The sequence shown here is derived from an EMBL/GenBank/DDBJ whole genome shotgun (WGS) entry which is preliminary data.</text>
</comment>
<dbReference type="Proteomes" id="UP001416858">
    <property type="component" value="Unassembled WGS sequence"/>
</dbReference>
<name>A0ABP9VV48_9BACT</name>
<reference evidence="2 3" key="1">
    <citation type="submission" date="2024-02" db="EMBL/GenBank/DDBJ databases">
        <title>Rhodopirellula caenicola NBRC 110016.</title>
        <authorList>
            <person name="Ichikawa N."/>
            <person name="Katano-Makiyama Y."/>
            <person name="Hidaka K."/>
        </authorList>
    </citation>
    <scope>NUCLEOTIDE SEQUENCE [LARGE SCALE GENOMIC DNA]</scope>
    <source>
        <strain evidence="2 3">NBRC 110016</strain>
    </source>
</reference>
<feature type="compositionally biased region" description="Polar residues" evidence="1">
    <location>
        <begin position="49"/>
        <end position="62"/>
    </location>
</feature>